<proteinExistence type="predicted"/>
<dbReference type="RefSeq" id="WP_138858209.1">
    <property type="nucleotide sequence ID" value="NZ_CP040709.1"/>
</dbReference>
<feature type="signal peptide" evidence="1">
    <location>
        <begin position="1"/>
        <end position="18"/>
    </location>
</feature>
<sequence length="226" mass="24308">MRIWALVTALLLVQSAQAGAPMATEDADVLARGECEWESAFERARESGAPTVRAWGTKVGCGWLEGHQAAIGYGRASAAGVHADSFSLGGKSALRARPEGGWGLTLAWELSTLKAPGGSHRFDGSMLALVFTQSFAEKGLLHMNLGTARSRLDDESTRFWALGAEWALNDALDLLAETYGARHEKPQFGVGLRWNASEAWSIGLMASQTRSEPKLKTGLLTVRFGF</sequence>
<evidence type="ECO:0000313" key="2">
    <source>
        <dbReference type="EMBL" id="MBB5205254.1"/>
    </source>
</evidence>
<organism evidence="2 3">
    <name type="scientific">Inhella inkyongensis</name>
    <dbReference type="NCBI Taxonomy" id="392593"/>
    <lineage>
        <taxon>Bacteria</taxon>
        <taxon>Pseudomonadati</taxon>
        <taxon>Pseudomonadota</taxon>
        <taxon>Betaproteobacteria</taxon>
        <taxon>Burkholderiales</taxon>
        <taxon>Sphaerotilaceae</taxon>
        <taxon>Inhella</taxon>
    </lineage>
</organism>
<accession>A0A840S8Z0</accession>
<evidence type="ECO:0000313" key="3">
    <source>
        <dbReference type="Proteomes" id="UP000554837"/>
    </source>
</evidence>
<dbReference type="OrthoDB" id="8526647at2"/>
<comment type="caution">
    <text evidence="2">The sequence shown here is derived from an EMBL/GenBank/DDBJ whole genome shotgun (WGS) entry which is preliminary data.</text>
</comment>
<evidence type="ECO:0008006" key="4">
    <source>
        <dbReference type="Google" id="ProtNLM"/>
    </source>
</evidence>
<dbReference type="EMBL" id="JACHHO010000003">
    <property type="protein sequence ID" value="MBB5205254.1"/>
    <property type="molecule type" value="Genomic_DNA"/>
</dbReference>
<dbReference type="Proteomes" id="UP000554837">
    <property type="component" value="Unassembled WGS sequence"/>
</dbReference>
<gene>
    <name evidence="2" type="ORF">HNQ51_002573</name>
</gene>
<reference evidence="2 3" key="1">
    <citation type="submission" date="2020-08" db="EMBL/GenBank/DDBJ databases">
        <title>Genomic Encyclopedia of Type Strains, Phase IV (KMG-IV): sequencing the most valuable type-strain genomes for metagenomic binning, comparative biology and taxonomic classification.</title>
        <authorList>
            <person name="Goeker M."/>
        </authorList>
    </citation>
    <scope>NUCLEOTIDE SEQUENCE [LARGE SCALE GENOMIC DNA]</scope>
    <source>
        <strain evidence="2 3">DSM 23958</strain>
    </source>
</reference>
<keyword evidence="3" id="KW-1185">Reference proteome</keyword>
<name>A0A840S8Z0_9BURK</name>
<protein>
    <recommendedName>
        <fullName evidence="4">Outer membrane protein beta-barrel domain-containing protein</fullName>
    </recommendedName>
</protein>
<dbReference type="AlphaFoldDB" id="A0A840S8Z0"/>
<feature type="chain" id="PRO_5032347192" description="Outer membrane protein beta-barrel domain-containing protein" evidence="1">
    <location>
        <begin position="19"/>
        <end position="226"/>
    </location>
</feature>
<evidence type="ECO:0000256" key="1">
    <source>
        <dbReference type="SAM" id="SignalP"/>
    </source>
</evidence>
<keyword evidence="1" id="KW-0732">Signal</keyword>